<evidence type="ECO:0000256" key="1">
    <source>
        <dbReference type="ARBA" id="ARBA00004496"/>
    </source>
</evidence>
<dbReference type="PANTHER" id="PTHR45418">
    <property type="entry name" value="CANCER/TESTIS ANTIGEN 55"/>
    <property type="match status" value="1"/>
</dbReference>
<protein>
    <submittedName>
        <fullName evidence="4">Cancer/testis antigen 55</fullName>
    </submittedName>
</protein>
<sequence length="238" mass="26444">MNLLRRVSAIFRRGTESEETLQEQPQDNSKLKSIQGIVTHLCSDYGWINESIFFNTEVVSDNVPVNIGGSVIALVEEDETSHVLRAIKVKAMNNSVGGTDLSEVNKRLCIRCVTSVTQDNVYISQENFFPVQLFSGEFKPFKGDLLLVEYSMKPGTSNMSIHSVSPLNSQSIREVCVTSVDGRTGVVEASIFFNLDSLHTLPGYTPSLYDIVNVVVVDSIQSHYSRRVVSMIPVDTLY</sequence>
<proteinExistence type="predicted"/>
<reference evidence="4" key="3">
    <citation type="submission" date="2025-08" db="UniProtKB">
        <authorList>
            <consortium name="RefSeq"/>
        </authorList>
    </citation>
    <scope>IDENTIFICATION</scope>
    <source>
        <strain evidence="4">17A/GY</strain>
        <tissue evidence="4">Liver</tissue>
    </source>
</reference>
<dbReference type="Proteomes" id="UP001108280">
    <property type="component" value="Chromosome X"/>
</dbReference>
<evidence type="ECO:0000256" key="2">
    <source>
        <dbReference type="ARBA" id="ARBA00022490"/>
    </source>
</evidence>
<accession>A0A9J7K2Y9</accession>
<dbReference type="PANTHER" id="PTHR45418:SF5">
    <property type="entry name" value="BRCA2-INTERACTING PROTEIN-LIKE-RELATED"/>
    <property type="match status" value="1"/>
</dbReference>
<dbReference type="RefSeq" id="XP_027289226.1">
    <property type="nucleotide sequence ID" value="XM_027433425.1"/>
</dbReference>
<dbReference type="AlphaFoldDB" id="A0A9J7K2Y9"/>
<dbReference type="GeneID" id="100769665"/>
<evidence type="ECO:0000313" key="4">
    <source>
        <dbReference type="RefSeq" id="XP_027289226.1"/>
    </source>
</evidence>
<name>A0A9J7K2Y9_CRIGR</name>
<dbReference type="GO" id="GO:0005737">
    <property type="term" value="C:cytoplasm"/>
    <property type="evidence" value="ECO:0007669"/>
    <property type="project" value="UniProtKB-SubCell"/>
</dbReference>
<gene>
    <name evidence="4" type="primary">LOC100769665</name>
</gene>
<reference evidence="3" key="1">
    <citation type="journal article" date="2018" name="Biotechnol. Bioeng.">
        <title>A reference genome of the Chinese hamster based on a hybrid assembly strategy.</title>
        <authorList>
            <person name="Rupp O."/>
            <person name="MacDonald M.L."/>
            <person name="Li S."/>
            <person name="Dhiman H."/>
            <person name="Polson S."/>
            <person name="Griep S."/>
            <person name="Heffner K."/>
            <person name="Hernandez I."/>
            <person name="Brinkrolf K."/>
            <person name="Jadhav V."/>
            <person name="Samoudi M."/>
            <person name="Hao H."/>
            <person name="Kingham B."/>
            <person name="Goesmann A."/>
            <person name="Betenbaugh M.J."/>
            <person name="Lewis N.E."/>
            <person name="Borth N."/>
            <person name="Lee K.H."/>
        </authorList>
    </citation>
    <scope>NUCLEOTIDE SEQUENCE [LARGE SCALE GENOMIC DNA]</scope>
    <source>
        <strain evidence="3">17A/GY</strain>
    </source>
</reference>
<organism evidence="3 4">
    <name type="scientific">Cricetulus griseus</name>
    <name type="common">Chinese hamster</name>
    <name type="synonym">Cricetulus barabensis griseus</name>
    <dbReference type="NCBI Taxonomy" id="10029"/>
    <lineage>
        <taxon>Eukaryota</taxon>
        <taxon>Metazoa</taxon>
        <taxon>Chordata</taxon>
        <taxon>Craniata</taxon>
        <taxon>Vertebrata</taxon>
        <taxon>Euteleostomi</taxon>
        <taxon>Mammalia</taxon>
        <taxon>Eutheria</taxon>
        <taxon>Euarchontoglires</taxon>
        <taxon>Glires</taxon>
        <taxon>Rodentia</taxon>
        <taxon>Myomorpha</taxon>
        <taxon>Muroidea</taxon>
        <taxon>Cricetidae</taxon>
        <taxon>Cricetinae</taxon>
        <taxon>Cricetulus</taxon>
    </lineage>
</organism>
<comment type="subcellular location">
    <subcellularLocation>
        <location evidence="1">Cytoplasm</location>
    </subcellularLocation>
</comment>
<reference evidence="3" key="2">
    <citation type="journal article" date="2020" name="Biotechnol. Bioeng.">
        <title>Chromosome-scale scaffolds for the Chinese hamster reference genome assembly to facilitate the study of the CHO epigenome.</title>
        <authorList>
            <person name="Hilliard W."/>
            <person name="MacDonald M."/>
            <person name="Lee K.H."/>
        </authorList>
    </citation>
    <scope>NUCLEOTIDE SEQUENCE [LARGE SCALE GENOMIC DNA]</scope>
    <source>
        <strain evidence="3">17A/GY</strain>
    </source>
</reference>
<keyword evidence="3" id="KW-1185">Reference proteome</keyword>
<dbReference type="KEGG" id="cge:100769665"/>
<evidence type="ECO:0000313" key="3">
    <source>
        <dbReference type="Proteomes" id="UP001108280"/>
    </source>
</evidence>
<dbReference type="OrthoDB" id="9573766at2759"/>
<keyword evidence="2" id="KW-0963">Cytoplasm</keyword>